<keyword evidence="2" id="KW-0472">Membrane</keyword>
<dbReference type="Proteomes" id="UP000308652">
    <property type="component" value="Unassembled WGS sequence"/>
</dbReference>
<keyword evidence="2" id="KW-1133">Transmembrane helix</keyword>
<dbReference type="Gene3D" id="2.60.120.260">
    <property type="entry name" value="Galactose-binding domain-like"/>
    <property type="match status" value="2"/>
</dbReference>
<keyword evidence="4" id="KW-1185">Reference proteome</keyword>
<dbReference type="STRING" id="68775.A0A5C3MJ03"/>
<feature type="compositionally biased region" description="Low complexity" evidence="1">
    <location>
        <begin position="278"/>
        <end position="293"/>
    </location>
</feature>
<name>A0A5C3MJ03_9AGAR</name>
<evidence type="ECO:0000313" key="4">
    <source>
        <dbReference type="Proteomes" id="UP000308652"/>
    </source>
</evidence>
<feature type="transmembrane region" description="Helical" evidence="2">
    <location>
        <begin position="314"/>
        <end position="338"/>
    </location>
</feature>
<accession>A0A5C3MJ03</accession>
<evidence type="ECO:0000256" key="1">
    <source>
        <dbReference type="SAM" id="MobiDB-lite"/>
    </source>
</evidence>
<organism evidence="3 4">
    <name type="scientific">Crucibulum laeve</name>
    <dbReference type="NCBI Taxonomy" id="68775"/>
    <lineage>
        <taxon>Eukaryota</taxon>
        <taxon>Fungi</taxon>
        <taxon>Dikarya</taxon>
        <taxon>Basidiomycota</taxon>
        <taxon>Agaricomycotina</taxon>
        <taxon>Agaricomycetes</taxon>
        <taxon>Agaricomycetidae</taxon>
        <taxon>Agaricales</taxon>
        <taxon>Agaricineae</taxon>
        <taxon>Nidulariaceae</taxon>
        <taxon>Crucibulum</taxon>
    </lineage>
</organism>
<evidence type="ECO:0008006" key="5">
    <source>
        <dbReference type="Google" id="ProtNLM"/>
    </source>
</evidence>
<keyword evidence="2" id="KW-0812">Transmembrane</keyword>
<dbReference type="OrthoDB" id="3258237at2759"/>
<evidence type="ECO:0000313" key="3">
    <source>
        <dbReference type="EMBL" id="TFK44346.1"/>
    </source>
</evidence>
<proteinExistence type="predicted"/>
<evidence type="ECO:0000256" key="2">
    <source>
        <dbReference type="SAM" id="Phobius"/>
    </source>
</evidence>
<dbReference type="EMBL" id="ML213590">
    <property type="protein sequence ID" value="TFK44346.1"/>
    <property type="molecule type" value="Genomic_DNA"/>
</dbReference>
<gene>
    <name evidence="3" type="ORF">BDQ12DRAFT_672823</name>
</gene>
<sequence>MASFSISVEDSSPIIAYAPAGAWTDTPIANDPLVASYSGKTFHTTSTQGATATLNFNGTGVTIIGAQRPNYGTPTLLVDGKEVSKCISSGPTAVAQQTLCSATGLPYGPHTAVLQNTDGSPMDIDRIDLQTQVGSAGSKMSVTTYDDSDPRVSYLPSASDWSTNAGAQFMGGTLHYTQIPGASASLQFSGDAIAVYGTVSPDHLNIRVTVDGQSTTSTSGSGGFASGLHTQVLIYFGTDLGPGQHTLTIAGDPQPGNGPFLDFDYVSVYSADATVGATSSSASATPTTNAQAAESTVKASPLPTEAARHSSSKAAIIGGSIGGFFGLLLLLSAFLFVWRMRRRRPQSKRPRITKSRIFAPRTPELPMQGDPNMMEAGFSRVRFENPVFPFPPPPVPSLPPVARRPSTRHSIAPSYYGDPAFAESPKHSRDPSTQSSESTAPLIRVIPVLGMPTPPALARKPPPRFSGIATPSPARPSQRPPTMDFTGMNSPVSPQ</sequence>
<feature type="region of interest" description="Disordered" evidence="1">
    <location>
        <begin position="278"/>
        <end position="305"/>
    </location>
</feature>
<reference evidence="3 4" key="1">
    <citation type="journal article" date="2019" name="Nat. Ecol. Evol.">
        <title>Megaphylogeny resolves global patterns of mushroom evolution.</title>
        <authorList>
            <person name="Varga T."/>
            <person name="Krizsan K."/>
            <person name="Foldi C."/>
            <person name="Dima B."/>
            <person name="Sanchez-Garcia M."/>
            <person name="Sanchez-Ramirez S."/>
            <person name="Szollosi G.J."/>
            <person name="Szarkandi J.G."/>
            <person name="Papp V."/>
            <person name="Albert L."/>
            <person name="Andreopoulos W."/>
            <person name="Angelini C."/>
            <person name="Antonin V."/>
            <person name="Barry K.W."/>
            <person name="Bougher N.L."/>
            <person name="Buchanan P."/>
            <person name="Buyck B."/>
            <person name="Bense V."/>
            <person name="Catcheside P."/>
            <person name="Chovatia M."/>
            <person name="Cooper J."/>
            <person name="Damon W."/>
            <person name="Desjardin D."/>
            <person name="Finy P."/>
            <person name="Geml J."/>
            <person name="Haridas S."/>
            <person name="Hughes K."/>
            <person name="Justo A."/>
            <person name="Karasinski D."/>
            <person name="Kautmanova I."/>
            <person name="Kiss B."/>
            <person name="Kocsube S."/>
            <person name="Kotiranta H."/>
            <person name="LaButti K.M."/>
            <person name="Lechner B.E."/>
            <person name="Liimatainen K."/>
            <person name="Lipzen A."/>
            <person name="Lukacs Z."/>
            <person name="Mihaltcheva S."/>
            <person name="Morgado L.N."/>
            <person name="Niskanen T."/>
            <person name="Noordeloos M.E."/>
            <person name="Ohm R.A."/>
            <person name="Ortiz-Santana B."/>
            <person name="Ovrebo C."/>
            <person name="Racz N."/>
            <person name="Riley R."/>
            <person name="Savchenko A."/>
            <person name="Shiryaev A."/>
            <person name="Soop K."/>
            <person name="Spirin V."/>
            <person name="Szebenyi C."/>
            <person name="Tomsovsky M."/>
            <person name="Tulloss R.E."/>
            <person name="Uehling J."/>
            <person name="Grigoriev I.V."/>
            <person name="Vagvolgyi C."/>
            <person name="Papp T."/>
            <person name="Martin F.M."/>
            <person name="Miettinen O."/>
            <person name="Hibbett D.S."/>
            <person name="Nagy L.G."/>
        </authorList>
    </citation>
    <scope>NUCLEOTIDE SEQUENCE [LARGE SCALE GENOMIC DNA]</scope>
    <source>
        <strain evidence="3 4">CBS 166.37</strain>
    </source>
</reference>
<dbReference type="AlphaFoldDB" id="A0A5C3MJ03"/>
<protein>
    <recommendedName>
        <fullName evidence="5">Transmembrane protein</fullName>
    </recommendedName>
</protein>
<feature type="region of interest" description="Disordered" evidence="1">
    <location>
        <begin position="392"/>
        <end position="495"/>
    </location>
</feature>